<dbReference type="PANTHER" id="PTHR11177">
    <property type="entry name" value="CHITINASE"/>
    <property type="match status" value="1"/>
</dbReference>
<dbReference type="Pfam" id="PF00704">
    <property type="entry name" value="Glyco_hydro_18"/>
    <property type="match status" value="1"/>
</dbReference>
<dbReference type="PROSITE" id="PS01095">
    <property type="entry name" value="GH18_1"/>
    <property type="match status" value="1"/>
</dbReference>
<dbReference type="InterPro" id="IPR003610">
    <property type="entry name" value="CBM5/12"/>
</dbReference>
<evidence type="ECO:0000256" key="6">
    <source>
        <dbReference type="ARBA" id="ARBA00023295"/>
    </source>
</evidence>
<dbReference type="InterPro" id="IPR001223">
    <property type="entry name" value="Glyco_hydro18_cat"/>
</dbReference>
<dbReference type="SUPFAM" id="SSF51445">
    <property type="entry name" value="(Trans)glycosidases"/>
    <property type="match status" value="1"/>
</dbReference>
<proteinExistence type="predicted"/>
<protein>
    <recommendedName>
        <fullName evidence="2">chitinase</fullName>
        <ecNumber evidence="2">3.2.1.14</ecNumber>
    </recommendedName>
</protein>
<dbReference type="InterPro" id="IPR036573">
    <property type="entry name" value="CBM_sf_5/12"/>
</dbReference>
<evidence type="ECO:0000259" key="9">
    <source>
        <dbReference type="PROSITE" id="PS51910"/>
    </source>
</evidence>
<sequence length="603" mass="64129">MPHPIAIEGACVSPRRIPALAAVAVGALVVGLAAASPATAASEVSAPTTTLNGYRNVGYYGQWRATGEAQATVKRLFVDTAAAQNLTHLNYSFGNIAGDQAALDAARAAGVQGLDEVEPFTCFISDTPAAGPGQTDTAGDAASDFVHAFSAEQSVLGIADTKTQPLAGNFNQLQQLKRLYPDLKVNVSLGGWSWSKSFSKAVATPELRAALAESCIDLYIRGDLPTIDGRGGDGAAAGIFDGFDLDWEWPGAPDWAQEVGNSVDPVNDRANFLAFVKELRAQLDAVEGETGADYELSAFLPAGPTQIAAGGWNDPELFEYLDYANLQGYDLWGSWAAETGHQGNVFGDPAHNWGLGLDTVVASYMNAGIDPAQLNLGLAAYGQGWRDAEPQPWTTSGGGLGQITWDQLKTRDLDIHHEYTAEGRFNATWGYDPAAREFWSFDDELAVAEKTRWAIEQGLGGVDFWEIGNDVAGDLSAASADVLRAAAPGPVSGPPALLCAQTPLAPAAPWNAQTTYRGGELVHLDGRVFEAQWYARGDEPGASVRGPWSTLTACGVHPDTVQDWYADRIYGKGDQVVHDGVTYTAQWWSRADEPGGKRGPWKP</sequence>
<feature type="chain" id="PRO_5047504962" description="chitinase" evidence="8">
    <location>
        <begin position="41"/>
        <end position="603"/>
    </location>
</feature>
<dbReference type="EC" id="3.2.1.14" evidence="2"/>
<evidence type="ECO:0000256" key="4">
    <source>
        <dbReference type="ARBA" id="ARBA00023024"/>
    </source>
</evidence>
<keyword evidence="4" id="KW-0624">Polysaccharide degradation</keyword>
<name>A0ABX1KG07_9MICO</name>
<dbReference type="InterPro" id="IPR050314">
    <property type="entry name" value="Glycosyl_Hydrlase_18"/>
</dbReference>
<comment type="catalytic activity">
    <reaction evidence="1">
        <text>Random endo-hydrolysis of N-acetyl-beta-D-glucosaminide (1-&gt;4)-beta-linkages in chitin and chitodextrins.</text>
        <dbReference type="EC" id="3.2.1.14"/>
    </reaction>
</comment>
<evidence type="ECO:0000256" key="2">
    <source>
        <dbReference type="ARBA" id="ARBA00012729"/>
    </source>
</evidence>
<evidence type="ECO:0000256" key="8">
    <source>
        <dbReference type="SAM" id="SignalP"/>
    </source>
</evidence>
<comment type="caution">
    <text evidence="10">The sequence shown here is derived from an EMBL/GenBank/DDBJ whole genome shotgun (WGS) entry which is preliminary data.</text>
</comment>
<accession>A0ABX1KG07</accession>
<dbReference type="PROSITE" id="PS51910">
    <property type="entry name" value="GH18_2"/>
    <property type="match status" value="1"/>
</dbReference>
<feature type="signal peptide" evidence="8">
    <location>
        <begin position="1"/>
        <end position="40"/>
    </location>
</feature>
<dbReference type="SMART" id="SM00495">
    <property type="entry name" value="ChtBD3"/>
    <property type="match status" value="2"/>
</dbReference>
<dbReference type="InterPro" id="IPR017853">
    <property type="entry name" value="GH"/>
</dbReference>
<dbReference type="PANTHER" id="PTHR11177:SF317">
    <property type="entry name" value="CHITINASE 12-RELATED"/>
    <property type="match status" value="1"/>
</dbReference>
<feature type="domain" description="GH18" evidence="9">
    <location>
        <begin position="54"/>
        <end position="486"/>
    </location>
</feature>
<dbReference type="CDD" id="cd06548">
    <property type="entry name" value="GH18_chitinase"/>
    <property type="match status" value="1"/>
</dbReference>
<evidence type="ECO:0000313" key="11">
    <source>
        <dbReference type="Proteomes" id="UP001429745"/>
    </source>
</evidence>
<dbReference type="EMBL" id="JABACI010000004">
    <property type="protein sequence ID" value="NLP85020.1"/>
    <property type="molecule type" value="Genomic_DNA"/>
</dbReference>
<evidence type="ECO:0000256" key="1">
    <source>
        <dbReference type="ARBA" id="ARBA00000822"/>
    </source>
</evidence>
<keyword evidence="6 7" id="KW-0326">Glycosidase</keyword>
<dbReference type="Pfam" id="PF02839">
    <property type="entry name" value="CBM_5_12"/>
    <property type="match status" value="2"/>
</dbReference>
<evidence type="ECO:0000256" key="7">
    <source>
        <dbReference type="RuleBase" id="RU000489"/>
    </source>
</evidence>
<keyword evidence="5" id="KW-0119">Carbohydrate metabolism</keyword>
<evidence type="ECO:0000256" key="3">
    <source>
        <dbReference type="ARBA" id="ARBA00022801"/>
    </source>
</evidence>
<dbReference type="Gene3D" id="3.20.20.80">
    <property type="entry name" value="Glycosidases"/>
    <property type="match status" value="1"/>
</dbReference>
<dbReference type="Gene3D" id="3.10.50.10">
    <property type="match status" value="1"/>
</dbReference>
<reference evidence="10 11" key="1">
    <citation type="submission" date="2020-04" db="EMBL/GenBank/DDBJ databases">
        <title>CFH 90308 Microbacterium sp.</title>
        <authorList>
            <person name="Nie G."/>
            <person name="Ming H."/>
            <person name="Xia T."/>
        </authorList>
    </citation>
    <scope>NUCLEOTIDE SEQUENCE [LARGE SCALE GENOMIC DNA]</scope>
    <source>
        <strain evidence="10 11">CFH 90308</strain>
    </source>
</reference>
<keyword evidence="4" id="KW-0146">Chitin degradation</keyword>
<dbReference type="InterPro" id="IPR029070">
    <property type="entry name" value="Chitinase_insertion_sf"/>
</dbReference>
<dbReference type="Gene3D" id="2.10.10.20">
    <property type="entry name" value="Carbohydrate-binding module superfamily 5/12"/>
    <property type="match status" value="2"/>
</dbReference>
<keyword evidence="11" id="KW-1185">Reference proteome</keyword>
<dbReference type="InterPro" id="IPR011583">
    <property type="entry name" value="Chitinase_II/V-like_cat"/>
</dbReference>
<dbReference type="CDD" id="cd12215">
    <property type="entry name" value="ChiC_BD"/>
    <property type="match status" value="2"/>
</dbReference>
<dbReference type="SMART" id="SM00636">
    <property type="entry name" value="Glyco_18"/>
    <property type="match status" value="1"/>
</dbReference>
<gene>
    <name evidence="10" type="ORF">HF576_14300</name>
</gene>
<keyword evidence="8" id="KW-0732">Signal</keyword>
<dbReference type="Proteomes" id="UP001429745">
    <property type="component" value="Unassembled WGS sequence"/>
</dbReference>
<evidence type="ECO:0000313" key="10">
    <source>
        <dbReference type="EMBL" id="NLP85020.1"/>
    </source>
</evidence>
<dbReference type="InterPro" id="IPR001579">
    <property type="entry name" value="Glyco_hydro_18_chit_AS"/>
</dbReference>
<keyword evidence="3 7" id="KW-0378">Hydrolase</keyword>
<dbReference type="SUPFAM" id="SSF51055">
    <property type="entry name" value="Carbohydrate binding domain"/>
    <property type="match status" value="2"/>
</dbReference>
<evidence type="ECO:0000256" key="5">
    <source>
        <dbReference type="ARBA" id="ARBA00023277"/>
    </source>
</evidence>
<organism evidence="10 11">
    <name type="scientific">Microbacterium salsuginis</name>
    <dbReference type="NCBI Taxonomy" id="2722803"/>
    <lineage>
        <taxon>Bacteria</taxon>
        <taxon>Bacillati</taxon>
        <taxon>Actinomycetota</taxon>
        <taxon>Actinomycetes</taxon>
        <taxon>Micrococcales</taxon>
        <taxon>Microbacteriaceae</taxon>
        <taxon>Microbacterium</taxon>
    </lineage>
</organism>